<accession>A0A3L8PQN1</accession>
<dbReference type="GO" id="GO:0006355">
    <property type="term" value="P:regulation of DNA-templated transcription"/>
    <property type="evidence" value="ECO:0007669"/>
    <property type="project" value="InterPro"/>
</dbReference>
<evidence type="ECO:0000313" key="1">
    <source>
        <dbReference type="EMBL" id="RLV57687.1"/>
    </source>
</evidence>
<dbReference type="Proteomes" id="UP000281474">
    <property type="component" value="Unassembled WGS sequence"/>
</dbReference>
<reference evidence="1 2" key="1">
    <citation type="submission" date="2018-09" db="EMBL/GenBank/DDBJ databases">
        <title>Phylogeny of the Shewanellaceae, and recommendation for two new genera, Pseudoshewanella and Parashewanella.</title>
        <authorList>
            <person name="Wang G."/>
        </authorList>
    </citation>
    <scope>NUCLEOTIDE SEQUENCE [LARGE SCALE GENOMIC DNA]</scope>
    <source>
        <strain evidence="1 2">C51</strain>
    </source>
</reference>
<dbReference type="AlphaFoldDB" id="A0A3L8PQN1"/>
<sequence>MLINRSSPIAKLATPFNETKSDKATVRLSEHTLKMLKEQAKYEGYLNQSHWVRAAILSKLRNKPVLSIPVIIQDATFSNKDLKFSVMRSSYSHD</sequence>
<protein>
    <recommendedName>
        <fullName evidence="3">Ribbon-helix-helix protein, CopG family</fullName>
    </recommendedName>
</protein>
<dbReference type="InterPro" id="IPR010985">
    <property type="entry name" value="Ribbon_hlx_hlx"/>
</dbReference>
<gene>
    <name evidence="1" type="ORF">D5018_21225</name>
</gene>
<dbReference type="EMBL" id="QZEI01000179">
    <property type="protein sequence ID" value="RLV57687.1"/>
    <property type="molecule type" value="Genomic_DNA"/>
</dbReference>
<name>A0A3L8PQN1_9GAMM</name>
<evidence type="ECO:0000313" key="2">
    <source>
        <dbReference type="Proteomes" id="UP000281474"/>
    </source>
</evidence>
<comment type="caution">
    <text evidence="1">The sequence shown here is derived from an EMBL/GenBank/DDBJ whole genome shotgun (WGS) entry which is preliminary data.</text>
</comment>
<evidence type="ECO:0008006" key="3">
    <source>
        <dbReference type="Google" id="ProtNLM"/>
    </source>
</evidence>
<organism evidence="1 2">
    <name type="scientific">Parashewanella curva</name>
    <dbReference type="NCBI Taxonomy" id="2338552"/>
    <lineage>
        <taxon>Bacteria</taxon>
        <taxon>Pseudomonadati</taxon>
        <taxon>Pseudomonadota</taxon>
        <taxon>Gammaproteobacteria</taxon>
        <taxon>Alteromonadales</taxon>
        <taxon>Shewanellaceae</taxon>
        <taxon>Parashewanella</taxon>
    </lineage>
</organism>
<proteinExistence type="predicted"/>
<keyword evidence="2" id="KW-1185">Reference proteome</keyword>
<dbReference type="SUPFAM" id="SSF47598">
    <property type="entry name" value="Ribbon-helix-helix"/>
    <property type="match status" value="1"/>
</dbReference>